<dbReference type="FunFam" id="3.40.50.300:FF:000640">
    <property type="entry name" value="MoxR family ATPase"/>
    <property type="match status" value="1"/>
</dbReference>
<dbReference type="InterPro" id="IPR011703">
    <property type="entry name" value="ATPase_AAA-3"/>
</dbReference>
<dbReference type="InterPro" id="IPR027417">
    <property type="entry name" value="P-loop_NTPase"/>
</dbReference>
<dbReference type="EMBL" id="JACXAH010000009">
    <property type="protein sequence ID" value="MBD1372275.1"/>
    <property type="molecule type" value="Genomic_DNA"/>
</dbReference>
<proteinExistence type="inferred from homology"/>
<gene>
    <name evidence="6" type="ORF">IC620_07860</name>
</gene>
<evidence type="ECO:0000313" key="6">
    <source>
        <dbReference type="EMBL" id="MBD1372275.1"/>
    </source>
</evidence>
<dbReference type="InterPro" id="IPR041628">
    <property type="entry name" value="ChlI/MoxR_AAA_lid"/>
</dbReference>
<reference evidence="6" key="1">
    <citation type="submission" date="2020-09" db="EMBL/GenBank/DDBJ databases">
        <title>A novel bacterium of genus Hazenella, isolated from South China Sea.</title>
        <authorList>
            <person name="Huang H."/>
            <person name="Mo K."/>
            <person name="Hu Y."/>
        </authorList>
    </citation>
    <scope>NUCLEOTIDE SEQUENCE</scope>
    <source>
        <strain evidence="6">IB182357</strain>
    </source>
</reference>
<evidence type="ECO:0000313" key="7">
    <source>
        <dbReference type="Proteomes" id="UP000661691"/>
    </source>
</evidence>
<feature type="domain" description="ChlI/MoxR AAA lid" evidence="5">
    <location>
        <begin position="239"/>
        <end position="310"/>
    </location>
</feature>
<dbReference type="Gene3D" id="3.40.50.300">
    <property type="entry name" value="P-loop containing nucleotide triphosphate hydrolases"/>
    <property type="match status" value="1"/>
</dbReference>
<accession>A0A926NBH7</accession>
<dbReference type="InterPro" id="IPR050764">
    <property type="entry name" value="CbbQ/NirQ/NorQ/GpvN"/>
</dbReference>
<keyword evidence="2" id="KW-0067">ATP-binding</keyword>
<dbReference type="Pfam" id="PF17863">
    <property type="entry name" value="AAA_lid_2"/>
    <property type="match status" value="1"/>
</dbReference>
<dbReference type="Pfam" id="PF07726">
    <property type="entry name" value="AAA_3"/>
    <property type="match status" value="1"/>
</dbReference>
<comment type="similarity">
    <text evidence="3">Belongs to the MoxR family.</text>
</comment>
<comment type="caution">
    <text evidence="6">The sequence shown here is derived from an EMBL/GenBank/DDBJ whole genome shotgun (WGS) entry which is preliminary data.</text>
</comment>
<evidence type="ECO:0000256" key="3">
    <source>
        <dbReference type="ARBA" id="ARBA00061607"/>
    </source>
</evidence>
<evidence type="ECO:0000259" key="4">
    <source>
        <dbReference type="Pfam" id="PF07726"/>
    </source>
</evidence>
<protein>
    <submittedName>
        <fullName evidence="6">MoxR family ATPase</fullName>
    </submittedName>
</protein>
<evidence type="ECO:0000259" key="5">
    <source>
        <dbReference type="Pfam" id="PF17863"/>
    </source>
</evidence>
<dbReference type="Gene3D" id="1.10.8.80">
    <property type="entry name" value="Magnesium chelatase subunit I, C-Terminal domain"/>
    <property type="match status" value="1"/>
</dbReference>
<dbReference type="GO" id="GO:0016887">
    <property type="term" value="F:ATP hydrolysis activity"/>
    <property type="evidence" value="ECO:0007669"/>
    <property type="project" value="InterPro"/>
</dbReference>
<evidence type="ECO:0000256" key="2">
    <source>
        <dbReference type="ARBA" id="ARBA00022840"/>
    </source>
</evidence>
<feature type="domain" description="ATPase AAA-3" evidence="4">
    <location>
        <begin position="46"/>
        <end position="176"/>
    </location>
</feature>
<dbReference type="SUPFAM" id="SSF52540">
    <property type="entry name" value="P-loop containing nucleoside triphosphate hydrolases"/>
    <property type="match status" value="1"/>
</dbReference>
<evidence type="ECO:0000256" key="1">
    <source>
        <dbReference type="ARBA" id="ARBA00022741"/>
    </source>
</evidence>
<sequence length="321" mass="36057">MNMKQDRNLDEQHPQIKALIANVEQVLIGKRMSIEMCIVAILAKGHVLLEDVPGVGKTILVKALAKSLACEYSRIQFTPDMLASDVTGVSIYNQKTFDFEFRPGPLRANIILADEINRTSPKTQSALLEAMEEQTITVDGNTYPLSPPFFVMATQNPLEFEGTFPLPEAQLDRFLLKLSLGYPDPVAEVEMLKRMQLQHPITEVEAVWNKADVLQMQTEAAQVHVAPTVMEYMVKIANQTRQSPHLTVGASPRAIIALYRVVQAWAFMHTRSYVLPDDIKRMAPYVLPHRMVLHSEASFKGITIEQVLQEVLDATPIPKEI</sequence>
<dbReference type="CDD" id="cd00009">
    <property type="entry name" value="AAA"/>
    <property type="match status" value="1"/>
</dbReference>
<organism evidence="6 7">
    <name type="scientific">Polycladospora coralii</name>
    <dbReference type="NCBI Taxonomy" id="2771432"/>
    <lineage>
        <taxon>Bacteria</taxon>
        <taxon>Bacillati</taxon>
        <taxon>Bacillota</taxon>
        <taxon>Bacilli</taxon>
        <taxon>Bacillales</taxon>
        <taxon>Thermoactinomycetaceae</taxon>
        <taxon>Polycladospora</taxon>
    </lineage>
</organism>
<dbReference type="Proteomes" id="UP000661691">
    <property type="component" value="Unassembled WGS sequence"/>
</dbReference>
<keyword evidence="7" id="KW-1185">Reference proteome</keyword>
<name>A0A926NBH7_9BACL</name>
<dbReference type="GO" id="GO:0005524">
    <property type="term" value="F:ATP binding"/>
    <property type="evidence" value="ECO:0007669"/>
    <property type="project" value="UniProtKB-KW"/>
</dbReference>
<dbReference type="PIRSF" id="PIRSF002849">
    <property type="entry name" value="AAA_ATPase_chaperone_MoxR_prd"/>
    <property type="match status" value="1"/>
</dbReference>
<dbReference type="PANTHER" id="PTHR42759">
    <property type="entry name" value="MOXR FAMILY PROTEIN"/>
    <property type="match status" value="1"/>
</dbReference>
<dbReference type="PANTHER" id="PTHR42759:SF5">
    <property type="entry name" value="METHANOL DEHYDROGENASE REGULATOR"/>
    <property type="match status" value="1"/>
</dbReference>
<dbReference type="AlphaFoldDB" id="A0A926NBH7"/>
<keyword evidence="1" id="KW-0547">Nucleotide-binding</keyword>